<accession>A0A917Q873</accession>
<dbReference type="GO" id="GO:0006508">
    <property type="term" value="P:proteolysis"/>
    <property type="evidence" value="ECO:0007669"/>
    <property type="project" value="UniProtKB-KW"/>
</dbReference>
<keyword evidence="2 10" id="KW-0645">Protease</keyword>
<feature type="transmembrane region" description="Helical" evidence="11">
    <location>
        <begin position="178"/>
        <end position="200"/>
    </location>
</feature>
<dbReference type="PANTHER" id="PTHR43221">
    <property type="entry name" value="PROTEASE HTPX"/>
    <property type="match status" value="1"/>
</dbReference>
<comment type="similarity">
    <text evidence="10">Belongs to the peptidase M48 family.</text>
</comment>
<evidence type="ECO:0000256" key="9">
    <source>
        <dbReference type="ARBA" id="ARBA00023136"/>
    </source>
</evidence>
<feature type="transmembrane region" description="Helical" evidence="11">
    <location>
        <begin position="20"/>
        <end position="43"/>
    </location>
</feature>
<evidence type="ECO:0000256" key="1">
    <source>
        <dbReference type="ARBA" id="ARBA00022475"/>
    </source>
</evidence>
<dbReference type="EMBL" id="BMMF01000005">
    <property type="protein sequence ID" value="GGK33634.1"/>
    <property type="molecule type" value="Genomic_DNA"/>
</dbReference>
<comment type="cofactor">
    <cofactor evidence="10">
        <name>Zn(2+)</name>
        <dbReference type="ChEBI" id="CHEBI:29105"/>
    </cofactor>
    <text evidence="10">Binds 1 zinc ion per subunit.</text>
</comment>
<dbReference type="PANTHER" id="PTHR43221:SF2">
    <property type="entry name" value="PROTEASE HTPX HOMOLOG"/>
    <property type="match status" value="1"/>
</dbReference>
<dbReference type="Proteomes" id="UP000600449">
    <property type="component" value="Unassembled WGS sequence"/>
</dbReference>
<evidence type="ECO:0000313" key="13">
    <source>
        <dbReference type="EMBL" id="GGK33634.1"/>
    </source>
</evidence>
<evidence type="ECO:0000256" key="5">
    <source>
        <dbReference type="ARBA" id="ARBA00022801"/>
    </source>
</evidence>
<reference evidence="13 14" key="1">
    <citation type="journal article" date="2014" name="Int. J. Syst. Evol. Microbiol.">
        <title>Complete genome sequence of Corynebacterium casei LMG S-19264T (=DSM 44701T), isolated from a smear-ripened cheese.</title>
        <authorList>
            <consortium name="US DOE Joint Genome Institute (JGI-PGF)"/>
            <person name="Walter F."/>
            <person name="Albersmeier A."/>
            <person name="Kalinowski J."/>
            <person name="Ruckert C."/>
        </authorList>
    </citation>
    <scope>NUCLEOTIDE SEQUENCE [LARGE SCALE GENOMIC DNA]</scope>
    <source>
        <strain evidence="13 14">CGMCC 1.9161</strain>
    </source>
</reference>
<dbReference type="RefSeq" id="WP_188912376.1">
    <property type="nucleotide sequence ID" value="NZ_BMMF01000005.1"/>
</dbReference>
<evidence type="ECO:0000256" key="2">
    <source>
        <dbReference type="ARBA" id="ARBA00022670"/>
    </source>
</evidence>
<sequence>MVPVFGLYTHIRANRIRSVLLVAGLFVLVLLVGYAVALALVALGDAAGAPPEVIARAALDTALLWSPFLVLGTLAWVGLSLGLNGRIVDATTGARTITREDDPRLYRMLETLCISRGMPTPRLKIVETDALNAYASGITQRQYAVTLTRGLVERLDEAELEAVMAHELTHIRNEDVRLMMVAVVVAGVIGLVGEIVFRSLRFGSLRRGSSRSRGSGGGGGGRGAAIAIVVAIVIILVAWIASLLIRFAISRAREYMADAGAVELTKNPDAMISALLKIKGNADIARAPASVMEMCVENPRRGFTALLATHPPIEDRIEALVRNAGGRLPAGAGVSS</sequence>
<comment type="caution">
    <text evidence="13">The sequence shown here is derived from an EMBL/GenBank/DDBJ whole genome shotgun (WGS) entry which is preliminary data.</text>
</comment>
<evidence type="ECO:0000256" key="3">
    <source>
        <dbReference type="ARBA" id="ARBA00022692"/>
    </source>
</evidence>
<evidence type="ECO:0000313" key="14">
    <source>
        <dbReference type="Proteomes" id="UP000600449"/>
    </source>
</evidence>
<evidence type="ECO:0000256" key="7">
    <source>
        <dbReference type="ARBA" id="ARBA00022989"/>
    </source>
</evidence>
<dbReference type="AlphaFoldDB" id="A0A917Q873"/>
<evidence type="ECO:0000256" key="10">
    <source>
        <dbReference type="RuleBase" id="RU003983"/>
    </source>
</evidence>
<dbReference type="Pfam" id="PF01435">
    <property type="entry name" value="Peptidase_M48"/>
    <property type="match status" value="1"/>
</dbReference>
<protein>
    <submittedName>
        <fullName evidence="13">Protease HtpX</fullName>
    </submittedName>
</protein>
<evidence type="ECO:0000256" key="6">
    <source>
        <dbReference type="ARBA" id="ARBA00022833"/>
    </source>
</evidence>
<evidence type="ECO:0000256" key="11">
    <source>
        <dbReference type="SAM" id="Phobius"/>
    </source>
</evidence>
<dbReference type="InterPro" id="IPR050083">
    <property type="entry name" value="HtpX_protease"/>
</dbReference>
<dbReference type="InterPro" id="IPR001915">
    <property type="entry name" value="Peptidase_M48"/>
</dbReference>
<feature type="transmembrane region" description="Helical" evidence="11">
    <location>
        <begin position="220"/>
        <end position="245"/>
    </location>
</feature>
<evidence type="ECO:0000256" key="8">
    <source>
        <dbReference type="ARBA" id="ARBA00023049"/>
    </source>
</evidence>
<keyword evidence="5 10" id="KW-0378">Hydrolase</keyword>
<keyword evidence="3 11" id="KW-0812">Transmembrane</keyword>
<proteinExistence type="inferred from homology"/>
<feature type="transmembrane region" description="Helical" evidence="11">
    <location>
        <begin position="63"/>
        <end position="83"/>
    </location>
</feature>
<evidence type="ECO:0000259" key="12">
    <source>
        <dbReference type="Pfam" id="PF01435"/>
    </source>
</evidence>
<keyword evidence="9 11" id="KW-0472">Membrane</keyword>
<keyword evidence="6 10" id="KW-0862">Zinc</keyword>
<evidence type="ECO:0000256" key="4">
    <source>
        <dbReference type="ARBA" id="ARBA00022723"/>
    </source>
</evidence>
<dbReference type="GO" id="GO:0046872">
    <property type="term" value="F:metal ion binding"/>
    <property type="evidence" value="ECO:0007669"/>
    <property type="project" value="UniProtKB-KW"/>
</dbReference>
<keyword evidence="4" id="KW-0479">Metal-binding</keyword>
<dbReference type="Gene3D" id="3.30.2010.10">
    <property type="entry name" value="Metalloproteases ('zincins'), catalytic domain"/>
    <property type="match status" value="1"/>
</dbReference>
<gene>
    <name evidence="13" type="primary">htpX</name>
    <name evidence="13" type="ORF">GCM10011322_20360</name>
</gene>
<name>A0A917Q873_9HYPH</name>
<keyword evidence="8 10" id="KW-0482">Metalloprotease</keyword>
<keyword evidence="7 11" id="KW-1133">Transmembrane helix</keyword>
<dbReference type="GO" id="GO:0004222">
    <property type="term" value="F:metalloendopeptidase activity"/>
    <property type="evidence" value="ECO:0007669"/>
    <property type="project" value="InterPro"/>
</dbReference>
<feature type="domain" description="Peptidase M48" evidence="12">
    <location>
        <begin position="102"/>
        <end position="321"/>
    </location>
</feature>
<keyword evidence="1" id="KW-1003">Cell membrane</keyword>
<organism evidence="13 14">
    <name type="scientific">Salinarimonas ramus</name>
    <dbReference type="NCBI Taxonomy" id="690164"/>
    <lineage>
        <taxon>Bacteria</taxon>
        <taxon>Pseudomonadati</taxon>
        <taxon>Pseudomonadota</taxon>
        <taxon>Alphaproteobacteria</taxon>
        <taxon>Hyphomicrobiales</taxon>
        <taxon>Salinarimonadaceae</taxon>
        <taxon>Salinarimonas</taxon>
    </lineage>
</organism>
<keyword evidence="14" id="KW-1185">Reference proteome</keyword>